<keyword evidence="1" id="KW-1133">Transmembrane helix</keyword>
<comment type="caution">
    <text evidence="2">The sequence shown here is derived from an EMBL/GenBank/DDBJ whole genome shotgun (WGS) entry which is preliminary data.</text>
</comment>
<proteinExistence type="predicted"/>
<dbReference type="AlphaFoldDB" id="A0A4U5N2I9"/>
<keyword evidence="1" id="KW-0472">Membrane</keyword>
<name>A0A4U5N2I9_STECR</name>
<sequence length="335" mass="39070">MDHIPVAFIESLLNDLTILNDVIEYTRLSGSYALHAKQLKEKGHHKSLVIENGAFGGFNYYNQENYELDSQVALSLCPKFRVLNYVRFIDDDRETRTGNKNWKKCLDNFLKEPRMLGLHINGSSFDLEWVKICSAWKSLQQVVIYSELNESVLQLLRNLLKQKQLICLTIAGDDYGIKEAQLYGTFLQQKQFRQLSFEVWNKAVKDQLMLLASEDIEKFVGKTIAWFCKATLHNHFFTCQERIHKRWLSYSKGDVVAIYYNNAATSETTVEEFMEGVHQSTITFELRDPNAQVTDEPQIAWSSQETSEAPHFYSFLLSCLWVFYCLFVHFLSYFH</sequence>
<accession>A0A4U5N2I9</accession>
<feature type="transmembrane region" description="Helical" evidence="1">
    <location>
        <begin position="312"/>
        <end position="334"/>
    </location>
</feature>
<evidence type="ECO:0000313" key="2">
    <source>
        <dbReference type="EMBL" id="TKR76343.1"/>
    </source>
</evidence>
<evidence type="ECO:0000256" key="1">
    <source>
        <dbReference type="SAM" id="Phobius"/>
    </source>
</evidence>
<organism evidence="2 3">
    <name type="scientific">Steinernema carpocapsae</name>
    <name type="common">Entomopathogenic nematode</name>
    <dbReference type="NCBI Taxonomy" id="34508"/>
    <lineage>
        <taxon>Eukaryota</taxon>
        <taxon>Metazoa</taxon>
        <taxon>Ecdysozoa</taxon>
        <taxon>Nematoda</taxon>
        <taxon>Chromadorea</taxon>
        <taxon>Rhabditida</taxon>
        <taxon>Tylenchina</taxon>
        <taxon>Panagrolaimomorpha</taxon>
        <taxon>Strongyloidoidea</taxon>
        <taxon>Steinernematidae</taxon>
        <taxon>Steinernema</taxon>
    </lineage>
</organism>
<reference evidence="2 3" key="2">
    <citation type="journal article" date="2019" name="G3 (Bethesda)">
        <title>Hybrid Assembly of the Genome of the Entomopathogenic Nematode Steinernema carpocapsae Identifies the X-Chromosome.</title>
        <authorList>
            <person name="Serra L."/>
            <person name="Macchietto M."/>
            <person name="Macias-Munoz A."/>
            <person name="McGill C.J."/>
            <person name="Rodriguez I.M."/>
            <person name="Rodriguez B."/>
            <person name="Murad R."/>
            <person name="Mortazavi A."/>
        </authorList>
    </citation>
    <scope>NUCLEOTIDE SEQUENCE [LARGE SCALE GENOMIC DNA]</scope>
    <source>
        <strain evidence="2 3">ALL</strain>
    </source>
</reference>
<protein>
    <submittedName>
        <fullName evidence="2">Uncharacterized protein</fullName>
    </submittedName>
</protein>
<dbReference type="EMBL" id="AZBU02000005">
    <property type="protein sequence ID" value="TKR76343.1"/>
    <property type="molecule type" value="Genomic_DNA"/>
</dbReference>
<reference evidence="2 3" key="1">
    <citation type="journal article" date="2015" name="Genome Biol.">
        <title>Comparative genomics of Steinernema reveals deeply conserved gene regulatory networks.</title>
        <authorList>
            <person name="Dillman A.R."/>
            <person name="Macchietto M."/>
            <person name="Porter C.F."/>
            <person name="Rogers A."/>
            <person name="Williams B."/>
            <person name="Antoshechkin I."/>
            <person name="Lee M.M."/>
            <person name="Goodwin Z."/>
            <person name="Lu X."/>
            <person name="Lewis E.E."/>
            <person name="Goodrich-Blair H."/>
            <person name="Stock S.P."/>
            <person name="Adams B.J."/>
            <person name="Sternberg P.W."/>
            <person name="Mortazavi A."/>
        </authorList>
    </citation>
    <scope>NUCLEOTIDE SEQUENCE [LARGE SCALE GENOMIC DNA]</scope>
    <source>
        <strain evidence="2 3">ALL</strain>
    </source>
</reference>
<evidence type="ECO:0000313" key="3">
    <source>
        <dbReference type="Proteomes" id="UP000298663"/>
    </source>
</evidence>
<keyword evidence="1" id="KW-0812">Transmembrane</keyword>
<gene>
    <name evidence="2" type="ORF">L596_017496</name>
</gene>
<dbReference type="Proteomes" id="UP000298663">
    <property type="component" value="Unassembled WGS sequence"/>
</dbReference>
<keyword evidence="3" id="KW-1185">Reference proteome</keyword>